<accession>A0A5E4LRQ9</accession>
<comment type="caution">
    <text evidence="2">The sequence shown here is derived from an EMBL/GenBank/DDBJ whole genome shotgun (WGS) entry which is preliminary data.</text>
</comment>
<feature type="transmembrane region" description="Helical" evidence="1">
    <location>
        <begin position="225"/>
        <end position="245"/>
    </location>
</feature>
<feature type="transmembrane region" description="Helical" evidence="1">
    <location>
        <begin position="12"/>
        <end position="32"/>
    </location>
</feature>
<organism evidence="2 3">
    <name type="scientific">Candidatus Bilamarchaeum dharawalense</name>
    <dbReference type="NCBI Taxonomy" id="2885759"/>
    <lineage>
        <taxon>Archaea</taxon>
        <taxon>Candidatus Micrarchaeota</taxon>
        <taxon>Candidatus Micrarchaeia</taxon>
        <taxon>Candidatus Anstonellales</taxon>
        <taxon>Candidatus Bilamarchaeaceae</taxon>
        <taxon>Candidatus Bilamarchaeum</taxon>
    </lineage>
</organism>
<reference evidence="2 3" key="1">
    <citation type="submission" date="2019-08" db="EMBL/GenBank/DDBJ databases">
        <authorList>
            <person name="Vazquez-Campos X."/>
        </authorList>
    </citation>
    <scope>NUCLEOTIDE SEQUENCE [LARGE SCALE GENOMIC DNA]</scope>
    <source>
        <strain evidence="2">LFW-283_2</strain>
    </source>
</reference>
<keyword evidence="1" id="KW-1133">Transmembrane helix</keyword>
<proteinExistence type="predicted"/>
<sequence length="471" mass="52105">MAIISAMWQDWVWVAGAVLSLSTILVAIVYFLSELFINEKMKNWAKMELAEIFYSAIIISMGITGLPLVDAVVQGSLGVSNMGFSPTGTHVGCTGSVTSFFIPTTDYGTVMPTKTYQCKDICGPDIAVDPKSIYHDIESCHMRLGIWYMREVFDEAKNFAFNIYLSYIGTSMLAQFTINIEFIFEKAGFFTFTPWAGFYTMGNKIKELCFDWAMKLLMLTKFQEVLLRFIATAVFPAFFVIGAILRAFPLTRKLGGLMLGMAIALYFIYPAFYAFGALLMLDIKNDPQVQLAWLSSPANPAALSTNPTDSPGDYPDPPIANSMYIRQNMSTLGGTYETGEVMDQLRDMEGKDSGEYFKEMEAGALASGQKTTPGFDMSKRVTATEDEKQQKIEEASKAADDWFGTVSKENKADNFIGFAFETGGPLDTLARLTFWSVFFALFSILGTIAAIRSLSITFGGDIEIAGLTRLI</sequence>
<feature type="transmembrane region" description="Helical" evidence="1">
    <location>
        <begin position="52"/>
        <end position="73"/>
    </location>
</feature>
<dbReference type="EMBL" id="CABMJJ010000007">
    <property type="protein sequence ID" value="VVC03547.1"/>
    <property type="molecule type" value="Genomic_DNA"/>
</dbReference>
<keyword evidence="1" id="KW-0812">Transmembrane</keyword>
<evidence type="ECO:0000256" key="1">
    <source>
        <dbReference type="SAM" id="Phobius"/>
    </source>
</evidence>
<protein>
    <submittedName>
        <fullName evidence="2">Uncharacterized protein</fullName>
    </submittedName>
</protein>
<dbReference type="Proteomes" id="UP000789941">
    <property type="component" value="Unassembled WGS sequence"/>
</dbReference>
<feature type="transmembrane region" description="Helical" evidence="1">
    <location>
        <begin position="257"/>
        <end position="281"/>
    </location>
</feature>
<evidence type="ECO:0000313" key="3">
    <source>
        <dbReference type="Proteomes" id="UP000789941"/>
    </source>
</evidence>
<keyword evidence="1" id="KW-0472">Membrane</keyword>
<evidence type="ECO:0000313" key="2">
    <source>
        <dbReference type="EMBL" id="VVC03547.1"/>
    </source>
</evidence>
<dbReference type="AlphaFoldDB" id="A0A5E4LRQ9"/>
<feature type="transmembrane region" description="Helical" evidence="1">
    <location>
        <begin position="432"/>
        <end position="451"/>
    </location>
</feature>
<name>A0A5E4LRQ9_9ARCH</name>
<gene>
    <name evidence="2" type="ORF">LFW2832_00431</name>
</gene>